<dbReference type="GeneID" id="87903187"/>
<accession>A0ABR0GKC2</accession>
<name>A0ABR0GKC2_9PEZI</name>
<dbReference type="RefSeq" id="XP_062745067.1">
    <property type="nucleotide sequence ID" value="XM_062883555.1"/>
</dbReference>
<sequence>MERAIPQHPNVDEETIVSTAFSTYLSAAFEDLVKALGLYDRCNQALSRYVQISRQDDTKRVLEAFITHLPVAGRITLIREIEENSANARKLRQLRNFLVDALLKPARNVGLQSLTISPGLAEEFEDDIDTAMINIDPSSRNQQSVLREKCMIRDGCVVTRAVDNNHFYTKLPADQRFRIRDYLECAHILPLLFRNFDISKPLEVSLKPH</sequence>
<dbReference type="Proteomes" id="UP001323405">
    <property type="component" value="Unassembled WGS sequence"/>
</dbReference>
<comment type="caution">
    <text evidence="1">The sequence shown here is derived from an EMBL/GenBank/DDBJ whole genome shotgun (WGS) entry which is preliminary data.</text>
</comment>
<proteinExistence type="predicted"/>
<gene>
    <name evidence="1" type="ORF">QC762_0056830</name>
</gene>
<reference evidence="1 2" key="1">
    <citation type="journal article" date="2023" name="bioRxiv">
        <title>High-quality genome assemblies of four members of thePodospora anserinaspecies complex.</title>
        <authorList>
            <person name="Ament-Velasquez S.L."/>
            <person name="Vogan A.A."/>
            <person name="Wallerman O."/>
            <person name="Hartmann F."/>
            <person name="Gautier V."/>
            <person name="Silar P."/>
            <person name="Giraud T."/>
            <person name="Johannesson H."/>
        </authorList>
    </citation>
    <scope>NUCLEOTIDE SEQUENCE [LARGE SCALE GENOMIC DNA]</scope>
    <source>
        <strain evidence="1 2">CBS 415.72m</strain>
    </source>
</reference>
<organism evidence="1 2">
    <name type="scientific">Podospora pseudocomata</name>
    <dbReference type="NCBI Taxonomy" id="2093779"/>
    <lineage>
        <taxon>Eukaryota</taxon>
        <taxon>Fungi</taxon>
        <taxon>Dikarya</taxon>
        <taxon>Ascomycota</taxon>
        <taxon>Pezizomycotina</taxon>
        <taxon>Sordariomycetes</taxon>
        <taxon>Sordariomycetidae</taxon>
        <taxon>Sordariales</taxon>
        <taxon>Podosporaceae</taxon>
        <taxon>Podospora</taxon>
    </lineage>
</organism>
<evidence type="ECO:0000313" key="1">
    <source>
        <dbReference type="EMBL" id="KAK4656092.1"/>
    </source>
</evidence>
<protein>
    <recommendedName>
        <fullName evidence="3">HNH nuclease domain-containing protein</fullName>
    </recommendedName>
</protein>
<evidence type="ECO:0000313" key="2">
    <source>
        <dbReference type="Proteomes" id="UP001323405"/>
    </source>
</evidence>
<evidence type="ECO:0008006" key="3">
    <source>
        <dbReference type="Google" id="ProtNLM"/>
    </source>
</evidence>
<dbReference type="EMBL" id="JAFFHA010000005">
    <property type="protein sequence ID" value="KAK4656092.1"/>
    <property type="molecule type" value="Genomic_DNA"/>
</dbReference>
<keyword evidence="2" id="KW-1185">Reference proteome</keyword>